<protein>
    <submittedName>
        <fullName evidence="1">Uncharacterized protein</fullName>
    </submittedName>
</protein>
<comment type="caution">
    <text evidence="1">The sequence shown here is derived from an EMBL/GenBank/DDBJ whole genome shotgun (WGS) entry which is preliminary data.</text>
</comment>
<proteinExistence type="predicted"/>
<keyword evidence="2" id="KW-1185">Reference proteome</keyword>
<name>A0AAU9XGX6_9CNID</name>
<organism evidence="1 2">
    <name type="scientific">Pocillopora meandrina</name>
    <dbReference type="NCBI Taxonomy" id="46732"/>
    <lineage>
        <taxon>Eukaryota</taxon>
        <taxon>Metazoa</taxon>
        <taxon>Cnidaria</taxon>
        <taxon>Anthozoa</taxon>
        <taxon>Hexacorallia</taxon>
        <taxon>Scleractinia</taxon>
        <taxon>Astrocoeniina</taxon>
        <taxon>Pocilloporidae</taxon>
        <taxon>Pocillopora</taxon>
    </lineage>
</organism>
<accession>A0AAU9XGX6</accession>
<dbReference type="EMBL" id="CALNXJ010000043">
    <property type="protein sequence ID" value="CAH3147591.1"/>
    <property type="molecule type" value="Genomic_DNA"/>
</dbReference>
<evidence type="ECO:0000313" key="1">
    <source>
        <dbReference type="EMBL" id="CAH3147591.1"/>
    </source>
</evidence>
<feature type="non-terminal residue" evidence="1">
    <location>
        <position position="64"/>
    </location>
</feature>
<gene>
    <name evidence="1" type="ORF">PMEA_00023477</name>
</gene>
<sequence length="64" mass="7739">MYHREDIAKYLEKGRMDPVFKKEDPLEKTNYRPLIVLTVMPKNLETIFDLFMSAYRKMYSCQTT</sequence>
<evidence type="ECO:0000313" key="2">
    <source>
        <dbReference type="Proteomes" id="UP001159428"/>
    </source>
</evidence>
<dbReference type="AlphaFoldDB" id="A0AAU9XGX6"/>
<dbReference type="Proteomes" id="UP001159428">
    <property type="component" value="Unassembled WGS sequence"/>
</dbReference>
<reference evidence="1 2" key="1">
    <citation type="submission" date="2022-05" db="EMBL/GenBank/DDBJ databases">
        <authorList>
            <consortium name="Genoscope - CEA"/>
            <person name="William W."/>
        </authorList>
    </citation>
    <scope>NUCLEOTIDE SEQUENCE [LARGE SCALE GENOMIC DNA]</scope>
</reference>